<reference evidence="11" key="1">
    <citation type="submission" date="2014-05" db="EMBL/GenBank/DDBJ databases">
        <title>The transcriptome of the halophilic microalga Tetraselmis sp. GSL018 isolated from the Great Salt Lake, Utah.</title>
        <authorList>
            <person name="Jinkerson R.E."/>
            <person name="D'Adamo S."/>
            <person name="Posewitz M.C."/>
        </authorList>
    </citation>
    <scope>NUCLEOTIDE SEQUENCE</scope>
    <source>
        <strain evidence="11">GSL018</strain>
    </source>
</reference>
<evidence type="ECO:0000259" key="9">
    <source>
        <dbReference type="Pfam" id="PF00479"/>
    </source>
</evidence>
<evidence type="ECO:0000256" key="3">
    <source>
        <dbReference type="ARBA" id="ARBA00022526"/>
    </source>
</evidence>
<dbReference type="InterPro" id="IPR001282">
    <property type="entry name" value="G6P_DH"/>
</dbReference>
<comment type="catalytic activity">
    <reaction evidence="7 8">
        <text>D-glucose 6-phosphate + NADP(+) = 6-phospho-D-glucono-1,5-lactone + NADPH + H(+)</text>
        <dbReference type="Rhea" id="RHEA:15841"/>
        <dbReference type="ChEBI" id="CHEBI:15378"/>
        <dbReference type="ChEBI" id="CHEBI:57783"/>
        <dbReference type="ChEBI" id="CHEBI:57955"/>
        <dbReference type="ChEBI" id="CHEBI:58349"/>
        <dbReference type="ChEBI" id="CHEBI:61548"/>
        <dbReference type="EC" id="1.1.1.49"/>
    </reaction>
</comment>
<dbReference type="SUPFAM" id="SSF51735">
    <property type="entry name" value="NAD(P)-binding Rossmann-fold domains"/>
    <property type="match status" value="1"/>
</dbReference>
<dbReference type="AlphaFoldDB" id="A0A061S3M8"/>
<dbReference type="PIRSF" id="PIRSF000110">
    <property type="entry name" value="G6PD"/>
    <property type="match status" value="1"/>
</dbReference>
<dbReference type="HAMAP" id="MF_00966">
    <property type="entry name" value="G6PD"/>
    <property type="match status" value="1"/>
</dbReference>
<evidence type="ECO:0000256" key="4">
    <source>
        <dbReference type="ARBA" id="ARBA00022857"/>
    </source>
</evidence>
<evidence type="ECO:0000256" key="6">
    <source>
        <dbReference type="ARBA" id="ARBA00023277"/>
    </source>
</evidence>
<dbReference type="EMBL" id="GBEZ01006552">
    <property type="protein sequence ID" value="JAC78853.1"/>
    <property type="molecule type" value="Transcribed_RNA"/>
</dbReference>
<feature type="domain" description="Glucose-6-phosphate dehydrogenase NAD-binding" evidence="9">
    <location>
        <begin position="6"/>
        <end position="188"/>
    </location>
</feature>
<sequence length="494" mass="56039">MHLTVIVLGASGDLAKKKTYPALYELFAADFLPEELDVIGYARSGLTSGDLRAKLKPFLKGDETFVSQFLNRCTYISGQYDGDVDGQGYAKLQEQLKRLEEKHSGPSGRLFYLALPPKVYPEVCKGIKDHTSDMSHCCPGSWLRLIVEKPFGTDLASSNKLAETLGALWPEDQLYRIDHYLGKELVQNLVFMRFTNTFLAGIWNKEHIDNVQITFKEPFGTDGRGGYFDSVGIIRDVVQNHLLQVLALLAMEKPVSLQPNDVRDEKCKVLRYIQPLGTSDVVLGQYTGGGGQPGYLDDATVPAGSRCPTFASCVLRIHNDRWEGVPFILKAGKALDEKKVEVRVQFRTVPASLWEESIAHSHRNELVMRLQPDEAIYMKVNVKQPGWDNNVHMSEMDLSYKDRYKGLRIPEAYERLILDCIRGDQQHFVRRDELEYAWRIFDPLLHAIDRGEVDPIPYPYGSRGPRQADQLRDLLGYVSTKGYVYKQVSDRSQQ</sequence>
<dbReference type="Pfam" id="PF00479">
    <property type="entry name" value="G6PD_N"/>
    <property type="match status" value="1"/>
</dbReference>
<evidence type="ECO:0000256" key="7">
    <source>
        <dbReference type="ARBA" id="ARBA00048749"/>
    </source>
</evidence>
<dbReference type="UniPathway" id="UPA00115">
    <property type="reaction ID" value="UER00408"/>
</dbReference>
<comment type="pathway">
    <text evidence="1 8">Carbohydrate degradation; pentose phosphate pathway; D-ribulose 5-phosphate from D-glucose 6-phosphate (oxidative stage): step 1/3.</text>
</comment>
<protein>
    <recommendedName>
        <fullName evidence="8">Glucose-6-phosphate 1-dehydrogenase</fullName>
        <ecNumber evidence="8">1.1.1.49</ecNumber>
    </recommendedName>
</protein>
<evidence type="ECO:0000256" key="8">
    <source>
        <dbReference type="RuleBase" id="RU362120"/>
    </source>
</evidence>
<dbReference type="EC" id="1.1.1.49" evidence="8"/>
<accession>A0A061S3M8</accession>
<dbReference type="InterPro" id="IPR022674">
    <property type="entry name" value="G6P_DH_NAD-bd"/>
</dbReference>
<keyword evidence="5 8" id="KW-0560">Oxidoreductase</keyword>
<dbReference type="FunFam" id="3.30.360.10:FF:000018">
    <property type="entry name" value="Glucose-6-phosphate 1-dehydrogenase"/>
    <property type="match status" value="1"/>
</dbReference>
<evidence type="ECO:0000256" key="1">
    <source>
        <dbReference type="ARBA" id="ARBA00004937"/>
    </source>
</evidence>
<dbReference type="GO" id="GO:0009051">
    <property type="term" value="P:pentose-phosphate shunt, oxidative branch"/>
    <property type="evidence" value="ECO:0007669"/>
    <property type="project" value="UniProtKB-ARBA"/>
</dbReference>
<evidence type="ECO:0000256" key="5">
    <source>
        <dbReference type="ARBA" id="ARBA00023002"/>
    </source>
</evidence>
<dbReference type="InterPro" id="IPR019796">
    <property type="entry name" value="G6P_DH_AS"/>
</dbReference>
<feature type="domain" description="Glucose-6-phosphate dehydrogenase C-terminal" evidence="10">
    <location>
        <begin position="191"/>
        <end position="471"/>
    </location>
</feature>
<evidence type="ECO:0000313" key="12">
    <source>
        <dbReference type="EMBL" id="JAC81457.1"/>
    </source>
</evidence>
<dbReference type="EMBL" id="GBEZ01003703">
    <property type="protein sequence ID" value="JAC81457.1"/>
    <property type="molecule type" value="Transcribed_RNA"/>
</dbReference>
<keyword evidence="3 8" id="KW-0313">Glucose metabolism</keyword>
<dbReference type="PANTHER" id="PTHR23429:SF0">
    <property type="entry name" value="GLUCOSE-6-PHOSPHATE 1-DEHYDROGENASE"/>
    <property type="match status" value="1"/>
</dbReference>
<organism evidence="11">
    <name type="scientific">Tetraselmis sp. GSL018</name>
    <dbReference type="NCBI Taxonomy" id="582737"/>
    <lineage>
        <taxon>Eukaryota</taxon>
        <taxon>Viridiplantae</taxon>
        <taxon>Chlorophyta</taxon>
        <taxon>core chlorophytes</taxon>
        <taxon>Chlorodendrophyceae</taxon>
        <taxon>Chlorodendrales</taxon>
        <taxon>Chlorodendraceae</taxon>
        <taxon>Tetraselmis</taxon>
    </lineage>
</organism>
<dbReference type="GO" id="GO:0050661">
    <property type="term" value="F:NADP binding"/>
    <property type="evidence" value="ECO:0007669"/>
    <property type="project" value="InterPro"/>
</dbReference>
<comment type="similarity">
    <text evidence="2 8">Belongs to the glucose-6-phosphate dehydrogenase family.</text>
</comment>
<comment type="function">
    <text evidence="8">Catalyzes the rate-limiting step of the oxidative pentose-phosphate pathway, which represents a route for the dissimilation of carbohydrates besides glycolysis.</text>
</comment>
<dbReference type="InterPro" id="IPR036291">
    <property type="entry name" value="NAD(P)-bd_dom_sf"/>
</dbReference>
<dbReference type="Pfam" id="PF02781">
    <property type="entry name" value="G6PD_C"/>
    <property type="match status" value="1"/>
</dbReference>
<evidence type="ECO:0000256" key="2">
    <source>
        <dbReference type="ARBA" id="ARBA00009975"/>
    </source>
</evidence>
<dbReference type="NCBIfam" id="TIGR00871">
    <property type="entry name" value="zwf"/>
    <property type="match status" value="1"/>
</dbReference>
<evidence type="ECO:0000259" key="10">
    <source>
        <dbReference type="Pfam" id="PF02781"/>
    </source>
</evidence>
<keyword evidence="4 8" id="KW-0521">NADP</keyword>
<dbReference type="InterPro" id="IPR022675">
    <property type="entry name" value="G6P_DH_C"/>
</dbReference>
<dbReference type="PROSITE" id="PS00069">
    <property type="entry name" value="G6P_DEHYDROGENASE"/>
    <property type="match status" value="1"/>
</dbReference>
<proteinExistence type="inferred from homology"/>
<dbReference type="Gene3D" id="3.30.360.10">
    <property type="entry name" value="Dihydrodipicolinate Reductase, domain 2"/>
    <property type="match status" value="1"/>
</dbReference>
<dbReference type="PANTHER" id="PTHR23429">
    <property type="entry name" value="GLUCOSE-6-PHOSPHATE 1-DEHYDROGENASE G6PD"/>
    <property type="match status" value="1"/>
</dbReference>
<dbReference type="PRINTS" id="PR00079">
    <property type="entry name" value="G6PDHDRGNASE"/>
</dbReference>
<dbReference type="GO" id="GO:0006006">
    <property type="term" value="P:glucose metabolic process"/>
    <property type="evidence" value="ECO:0007669"/>
    <property type="project" value="UniProtKB-KW"/>
</dbReference>
<dbReference type="Gene3D" id="3.40.50.720">
    <property type="entry name" value="NAD(P)-binding Rossmann-like Domain"/>
    <property type="match status" value="1"/>
</dbReference>
<evidence type="ECO:0000313" key="11">
    <source>
        <dbReference type="EMBL" id="JAC78853.1"/>
    </source>
</evidence>
<name>A0A061S3M8_9CHLO</name>
<keyword evidence="6 8" id="KW-0119">Carbohydrate metabolism</keyword>
<dbReference type="GO" id="GO:0004345">
    <property type="term" value="F:glucose-6-phosphate dehydrogenase activity"/>
    <property type="evidence" value="ECO:0007669"/>
    <property type="project" value="UniProtKB-EC"/>
</dbReference>
<dbReference type="GO" id="GO:0005829">
    <property type="term" value="C:cytosol"/>
    <property type="evidence" value="ECO:0007669"/>
    <property type="project" value="TreeGrafter"/>
</dbReference>
<dbReference type="SUPFAM" id="SSF55347">
    <property type="entry name" value="Glyceraldehyde-3-phosphate dehydrogenase-like, C-terminal domain"/>
    <property type="match status" value="1"/>
</dbReference>
<gene>
    <name evidence="11" type="primary">ZWF</name>
    <name evidence="11" type="ORF">TSPGSL018_14146</name>
    <name evidence="12" type="ORF">TSPGSL018_7890</name>
</gene>